<evidence type="ECO:0000256" key="2">
    <source>
        <dbReference type="ARBA" id="ARBA00023125"/>
    </source>
</evidence>
<evidence type="ECO:0000256" key="4">
    <source>
        <dbReference type="PROSITE-ProRule" id="PRU00335"/>
    </source>
</evidence>
<dbReference type="Proteomes" id="UP001595840">
    <property type="component" value="Unassembled WGS sequence"/>
</dbReference>
<dbReference type="PANTHER" id="PTHR47506:SF7">
    <property type="entry name" value="TRANSCRIPTIONAL REGULATORY PROTEIN"/>
    <property type="match status" value="1"/>
</dbReference>
<dbReference type="EMBL" id="JBHSCX010000003">
    <property type="protein sequence ID" value="MFC4361336.1"/>
    <property type="molecule type" value="Genomic_DNA"/>
</dbReference>
<organism evidence="6 7">
    <name type="scientific">Simiduia curdlanivorans</name>
    <dbReference type="NCBI Taxonomy" id="1492769"/>
    <lineage>
        <taxon>Bacteria</taxon>
        <taxon>Pseudomonadati</taxon>
        <taxon>Pseudomonadota</taxon>
        <taxon>Gammaproteobacteria</taxon>
        <taxon>Cellvibrionales</taxon>
        <taxon>Cellvibrionaceae</taxon>
        <taxon>Simiduia</taxon>
    </lineage>
</organism>
<dbReference type="Gene3D" id="1.10.357.10">
    <property type="entry name" value="Tetracycline Repressor, domain 2"/>
    <property type="match status" value="1"/>
</dbReference>
<name>A0ABV8V0C0_9GAMM</name>
<accession>A0ABV8V0C0</accession>
<reference evidence="7" key="1">
    <citation type="journal article" date="2019" name="Int. J. Syst. Evol. Microbiol.">
        <title>The Global Catalogue of Microorganisms (GCM) 10K type strain sequencing project: providing services to taxonomists for standard genome sequencing and annotation.</title>
        <authorList>
            <consortium name="The Broad Institute Genomics Platform"/>
            <consortium name="The Broad Institute Genome Sequencing Center for Infectious Disease"/>
            <person name="Wu L."/>
            <person name="Ma J."/>
        </authorList>
    </citation>
    <scope>NUCLEOTIDE SEQUENCE [LARGE SCALE GENOMIC DNA]</scope>
    <source>
        <strain evidence="7">CECT 8570</strain>
    </source>
</reference>
<evidence type="ECO:0000256" key="1">
    <source>
        <dbReference type="ARBA" id="ARBA00023015"/>
    </source>
</evidence>
<protein>
    <submittedName>
        <fullName evidence="6">TetR/AcrR family transcriptional regulator</fullName>
    </submittedName>
</protein>
<evidence type="ECO:0000313" key="6">
    <source>
        <dbReference type="EMBL" id="MFC4361336.1"/>
    </source>
</evidence>
<dbReference type="Pfam" id="PF00440">
    <property type="entry name" value="TetR_N"/>
    <property type="match status" value="1"/>
</dbReference>
<dbReference type="PRINTS" id="PR00455">
    <property type="entry name" value="HTHTETR"/>
</dbReference>
<keyword evidence="3" id="KW-0804">Transcription</keyword>
<dbReference type="InterPro" id="IPR036271">
    <property type="entry name" value="Tet_transcr_reg_TetR-rel_C_sf"/>
</dbReference>
<evidence type="ECO:0000256" key="3">
    <source>
        <dbReference type="ARBA" id="ARBA00023163"/>
    </source>
</evidence>
<feature type="domain" description="HTH tetR-type" evidence="5">
    <location>
        <begin position="9"/>
        <end position="69"/>
    </location>
</feature>
<evidence type="ECO:0000313" key="7">
    <source>
        <dbReference type="Proteomes" id="UP001595840"/>
    </source>
</evidence>
<dbReference type="PROSITE" id="PS50977">
    <property type="entry name" value="HTH_TETR_2"/>
    <property type="match status" value="1"/>
</dbReference>
<dbReference type="Gene3D" id="1.10.10.60">
    <property type="entry name" value="Homeodomain-like"/>
    <property type="match status" value="1"/>
</dbReference>
<dbReference type="InterPro" id="IPR009057">
    <property type="entry name" value="Homeodomain-like_sf"/>
</dbReference>
<keyword evidence="7" id="KW-1185">Reference proteome</keyword>
<dbReference type="SUPFAM" id="SSF48498">
    <property type="entry name" value="Tetracyclin repressor-like, C-terminal domain"/>
    <property type="match status" value="1"/>
</dbReference>
<dbReference type="SUPFAM" id="SSF46689">
    <property type="entry name" value="Homeodomain-like"/>
    <property type="match status" value="1"/>
</dbReference>
<gene>
    <name evidence="6" type="ORF">ACFOX3_03425</name>
</gene>
<dbReference type="InterPro" id="IPR001647">
    <property type="entry name" value="HTH_TetR"/>
</dbReference>
<sequence length="180" mass="19664">MAWSPNHKKQTREKILHSAARLFTQRGFDHVGIDDVMTEAGLTRGAFYAHFKSKSELYAEAIVTAALAAQSTLLAALPERPSRQQVINAYLSNAHRRGDSASCPLAFLTTDISQRDPLIRAAYTQVFKGFLNELEPNSQARENALRSAVLMIGGMAIARALDDEDLVGELFSACQAGASR</sequence>
<keyword evidence="2 4" id="KW-0238">DNA-binding</keyword>
<feature type="DNA-binding region" description="H-T-H motif" evidence="4">
    <location>
        <begin position="32"/>
        <end position="51"/>
    </location>
</feature>
<proteinExistence type="predicted"/>
<evidence type="ECO:0000259" key="5">
    <source>
        <dbReference type="PROSITE" id="PS50977"/>
    </source>
</evidence>
<keyword evidence="1" id="KW-0805">Transcription regulation</keyword>
<dbReference type="RefSeq" id="WP_290259878.1">
    <property type="nucleotide sequence ID" value="NZ_JAUFQG010000004.1"/>
</dbReference>
<dbReference type="PANTHER" id="PTHR47506">
    <property type="entry name" value="TRANSCRIPTIONAL REGULATORY PROTEIN"/>
    <property type="match status" value="1"/>
</dbReference>
<comment type="caution">
    <text evidence="6">The sequence shown here is derived from an EMBL/GenBank/DDBJ whole genome shotgun (WGS) entry which is preliminary data.</text>
</comment>